<accession>A0A317VDF9</accession>
<sequence>MQLLELNWKGNYLVHNLGIHSSHVFASRSTSFLHSVLEATGGRGVNIVQNSLAGPLLHASWACVAPFGRMVESREAGLSPKRHAHSEAIYPKPCLSWCRPAPDNLENGVIYGKSVFRASDRH</sequence>
<name>A0A317VDF9_ASPEC</name>
<dbReference type="OrthoDB" id="4510809at2759"/>
<comment type="caution">
    <text evidence="1">The sequence shown here is derived from an EMBL/GenBank/DDBJ whole genome shotgun (WGS) entry which is preliminary data.</text>
</comment>
<dbReference type="SUPFAM" id="SSF51735">
    <property type="entry name" value="NAD(P)-binding Rossmann-fold domains"/>
    <property type="match status" value="1"/>
</dbReference>
<evidence type="ECO:0000313" key="2">
    <source>
        <dbReference type="Proteomes" id="UP000246171"/>
    </source>
</evidence>
<reference evidence="1" key="1">
    <citation type="submission" date="2016-12" db="EMBL/GenBank/DDBJ databases">
        <title>The genomes of Aspergillus section Nigri reveals drivers in fungal speciation.</title>
        <authorList>
            <consortium name="DOE Joint Genome Institute"/>
            <person name="Vesth T.C."/>
            <person name="Nybo J."/>
            <person name="Theobald S."/>
            <person name="Brandl J."/>
            <person name="Frisvad J.C."/>
            <person name="Nielsen K.F."/>
            <person name="Lyhne E.K."/>
            <person name="Kogle M.E."/>
            <person name="Kuo A."/>
            <person name="Riley R."/>
            <person name="Clum A."/>
            <person name="Nolan M."/>
            <person name="Lipzen A."/>
            <person name="Salamov A."/>
            <person name="Henrissat B."/>
            <person name="Wiebenga A."/>
            <person name="De vries R.P."/>
            <person name="Grigoriev I.V."/>
            <person name="Mortensen U.H."/>
            <person name="Andersen M.R."/>
            <person name="Baker S.E."/>
        </authorList>
    </citation>
    <scope>NUCLEOTIDE SEQUENCE</scope>
    <source>
        <strain evidence="1">CBS 122712</strain>
    </source>
</reference>
<dbReference type="Gene3D" id="3.90.180.10">
    <property type="entry name" value="Medium-chain alcohol dehydrogenases, catalytic domain"/>
    <property type="match status" value="1"/>
</dbReference>
<gene>
    <name evidence="1" type="ORF">BO83DRAFT_61160</name>
</gene>
<dbReference type="InterPro" id="IPR036291">
    <property type="entry name" value="NAD(P)-bd_dom_sf"/>
</dbReference>
<proteinExistence type="predicted"/>
<dbReference type="RefSeq" id="XP_025386614.1">
    <property type="nucleotide sequence ID" value="XM_025537478.1"/>
</dbReference>
<evidence type="ECO:0000313" key="1">
    <source>
        <dbReference type="EMBL" id="PWY69920.1"/>
    </source>
</evidence>
<dbReference type="EMBL" id="MSFU01000017">
    <property type="protein sequence ID" value="PWY69920.1"/>
    <property type="molecule type" value="Genomic_DNA"/>
</dbReference>
<protein>
    <submittedName>
        <fullName evidence="1">Uncharacterized protein</fullName>
    </submittedName>
</protein>
<dbReference type="Proteomes" id="UP000246171">
    <property type="component" value="Unassembled WGS sequence"/>
</dbReference>
<keyword evidence="2" id="KW-1185">Reference proteome</keyword>
<dbReference type="AlphaFoldDB" id="A0A317VDF9"/>
<dbReference type="GeneID" id="37059440"/>
<dbReference type="VEuPathDB" id="FungiDB:BO83DRAFT_61160"/>
<organism evidence="1 2">
    <name type="scientific">Aspergillus eucalypticola (strain CBS 122712 / IBT 29274)</name>
    <dbReference type="NCBI Taxonomy" id="1448314"/>
    <lineage>
        <taxon>Eukaryota</taxon>
        <taxon>Fungi</taxon>
        <taxon>Dikarya</taxon>
        <taxon>Ascomycota</taxon>
        <taxon>Pezizomycotina</taxon>
        <taxon>Eurotiomycetes</taxon>
        <taxon>Eurotiomycetidae</taxon>
        <taxon>Eurotiales</taxon>
        <taxon>Aspergillaceae</taxon>
        <taxon>Aspergillus</taxon>
        <taxon>Aspergillus subgen. Circumdati</taxon>
    </lineage>
</organism>